<organism evidence="4 5">
    <name type="scientific">Arsukibacterium tuosuense</name>
    <dbReference type="NCBI Taxonomy" id="1323745"/>
    <lineage>
        <taxon>Bacteria</taxon>
        <taxon>Pseudomonadati</taxon>
        <taxon>Pseudomonadota</taxon>
        <taxon>Gammaproteobacteria</taxon>
        <taxon>Chromatiales</taxon>
        <taxon>Chromatiaceae</taxon>
        <taxon>Arsukibacterium</taxon>
    </lineage>
</organism>
<sequence>MKIQTFSRAGVWLAGVLFAAGLLSQPVVAGSWQQNVSVGGFNKVHLYTPDSVSAIGQGRGLLLVLHGCTQSIDAYLSANLTQAAEQYGLVIAVPDAMNKAGFGCWSYWQGTKARSAGDYKNLITLANNLVADVSYQIDPNQVYIAGLSSGAAFANTTACLAPDVFAGMGISAGPSIGTSSSGAIGPCETANVAARCAQYAGSYSSHFDTQIASIAHGRSDTTVNLCYNEQNANGMADLYNVSKLSGENLISNGTGRTADETLWQNGRVSMLWFNNVDHAWSGGQGASGSYINGNSINYASYLGQYFLENNQRVNRNSAPELSNISVSQQASVVTVTGNAVDVDADAITVTASFTDSAGQQQLVSTTPAANGSFSLSSPTLSDDWYQLTVSATDSGGLVSSAYTEQLLIGPPPPATAPELSDLAVAVDGQCATVSGQVFDLNRDLASVTVEFSNTTVTASVTADLFSAEQCQLAGGEQTALITATDQGGLFSAELLTFTIDAGQNATLAQHISAGRLDYTNYANCYLEYSTTSFVLREQLITGNQCRWQDSDASCFGPAQSCSAAGPGDGGGDGGDGGDDGGDPPPPPTDCEAFTTNNYSHKLAGRAYSTGNIYAPNYFANGSNASLAGSTWGVTTLSSDDGSYWQPGGCPQ</sequence>
<dbReference type="PANTHER" id="PTHR43037">
    <property type="entry name" value="UNNAMED PRODUCT-RELATED"/>
    <property type="match status" value="1"/>
</dbReference>
<keyword evidence="5" id="KW-1185">Reference proteome</keyword>
<dbReference type="Pfam" id="PF10503">
    <property type="entry name" value="Esterase_PHB"/>
    <property type="match status" value="1"/>
</dbReference>
<accession>A0A285INU7</accession>
<reference evidence="5" key="1">
    <citation type="submission" date="2017-09" db="EMBL/GenBank/DDBJ databases">
        <authorList>
            <person name="Varghese N."/>
            <person name="Submissions S."/>
        </authorList>
    </citation>
    <scope>NUCLEOTIDE SEQUENCE [LARGE SCALE GENOMIC DNA]</scope>
    <source>
        <strain evidence="5">CGMCC 1.12461</strain>
    </source>
</reference>
<keyword evidence="1" id="KW-0732">Signal</keyword>
<proteinExistence type="predicted"/>
<dbReference type="GO" id="GO:0005576">
    <property type="term" value="C:extracellular region"/>
    <property type="evidence" value="ECO:0007669"/>
    <property type="project" value="InterPro"/>
</dbReference>
<dbReference type="Proteomes" id="UP000219353">
    <property type="component" value="Unassembled WGS sequence"/>
</dbReference>
<dbReference type="AlphaFoldDB" id="A0A285INU7"/>
<dbReference type="PANTHER" id="PTHR43037:SF1">
    <property type="entry name" value="BLL1128 PROTEIN"/>
    <property type="match status" value="1"/>
</dbReference>
<protein>
    <submittedName>
        <fullName evidence="4">Esterase, PHB depolymerase family</fullName>
    </submittedName>
</protein>
<evidence type="ECO:0000256" key="1">
    <source>
        <dbReference type="ARBA" id="ARBA00022729"/>
    </source>
</evidence>
<dbReference type="SUPFAM" id="SSF53474">
    <property type="entry name" value="alpha/beta-Hydrolases"/>
    <property type="match status" value="2"/>
</dbReference>
<dbReference type="NCBIfam" id="TIGR01840">
    <property type="entry name" value="esterase_phb"/>
    <property type="match status" value="1"/>
</dbReference>
<evidence type="ECO:0000313" key="5">
    <source>
        <dbReference type="Proteomes" id="UP000219353"/>
    </source>
</evidence>
<dbReference type="InterPro" id="IPR050955">
    <property type="entry name" value="Plant_Biomass_Hydrol_Est"/>
</dbReference>
<dbReference type="RefSeq" id="WP_245861508.1">
    <property type="nucleotide sequence ID" value="NZ_OBEB01000002.1"/>
</dbReference>
<dbReference type="EMBL" id="OBEB01000002">
    <property type="protein sequence ID" value="SNY49652.1"/>
    <property type="molecule type" value="Genomic_DNA"/>
</dbReference>
<evidence type="ECO:0000313" key="4">
    <source>
        <dbReference type="EMBL" id="SNY49652.1"/>
    </source>
</evidence>
<dbReference type="InterPro" id="IPR029058">
    <property type="entry name" value="AB_hydrolase_fold"/>
</dbReference>
<name>A0A285INU7_9GAMM</name>
<dbReference type="Gene3D" id="3.40.50.1820">
    <property type="entry name" value="alpha/beta hydrolase"/>
    <property type="match status" value="1"/>
</dbReference>
<feature type="region of interest" description="Disordered" evidence="3">
    <location>
        <begin position="565"/>
        <end position="589"/>
    </location>
</feature>
<dbReference type="InterPro" id="IPR010126">
    <property type="entry name" value="Esterase_phb"/>
</dbReference>
<evidence type="ECO:0000256" key="3">
    <source>
        <dbReference type="SAM" id="MobiDB-lite"/>
    </source>
</evidence>
<evidence type="ECO:0000256" key="2">
    <source>
        <dbReference type="ARBA" id="ARBA00022801"/>
    </source>
</evidence>
<dbReference type="GO" id="GO:0016787">
    <property type="term" value="F:hydrolase activity"/>
    <property type="evidence" value="ECO:0007669"/>
    <property type="project" value="UniProtKB-KW"/>
</dbReference>
<keyword evidence="2" id="KW-0378">Hydrolase</keyword>
<gene>
    <name evidence="4" type="ORF">SAMN06297280_1492</name>
</gene>